<evidence type="ECO:0000313" key="1">
    <source>
        <dbReference type="EMBL" id="MCI51315.1"/>
    </source>
</evidence>
<keyword evidence="2" id="KW-1185">Reference proteome</keyword>
<comment type="caution">
    <text evidence="1">The sequence shown here is derived from an EMBL/GenBank/DDBJ whole genome shotgun (WGS) entry which is preliminary data.</text>
</comment>
<sequence length="70" mass="7589">MIFFVSPRITIRSSPALDRASPIDLIRSTNSFDQPNPPWDRMASSRPIVFNCSSLKGGDGSGSGSRRGYG</sequence>
<accession>A0A392STC8</accession>
<organism evidence="1 2">
    <name type="scientific">Trifolium medium</name>
    <dbReference type="NCBI Taxonomy" id="97028"/>
    <lineage>
        <taxon>Eukaryota</taxon>
        <taxon>Viridiplantae</taxon>
        <taxon>Streptophyta</taxon>
        <taxon>Embryophyta</taxon>
        <taxon>Tracheophyta</taxon>
        <taxon>Spermatophyta</taxon>
        <taxon>Magnoliopsida</taxon>
        <taxon>eudicotyledons</taxon>
        <taxon>Gunneridae</taxon>
        <taxon>Pentapetalae</taxon>
        <taxon>rosids</taxon>
        <taxon>fabids</taxon>
        <taxon>Fabales</taxon>
        <taxon>Fabaceae</taxon>
        <taxon>Papilionoideae</taxon>
        <taxon>50 kb inversion clade</taxon>
        <taxon>NPAAA clade</taxon>
        <taxon>Hologalegina</taxon>
        <taxon>IRL clade</taxon>
        <taxon>Trifolieae</taxon>
        <taxon>Trifolium</taxon>
    </lineage>
</organism>
<proteinExistence type="predicted"/>
<evidence type="ECO:0000313" key="2">
    <source>
        <dbReference type="Proteomes" id="UP000265520"/>
    </source>
</evidence>
<reference evidence="1 2" key="1">
    <citation type="journal article" date="2018" name="Front. Plant Sci.">
        <title>Red Clover (Trifolium pratense) and Zigzag Clover (T. medium) - A Picture of Genomic Similarities and Differences.</title>
        <authorList>
            <person name="Dluhosova J."/>
            <person name="Istvanek J."/>
            <person name="Nedelnik J."/>
            <person name="Repkova J."/>
        </authorList>
    </citation>
    <scope>NUCLEOTIDE SEQUENCE [LARGE SCALE GENOMIC DNA]</scope>
    <source>
        <strain evidence="2">cv. 10/8</strain>
        <tissue evidence="1">Leaf</tissue>
    </source>
</reference>
<protein>
    <submittedName>
        <fullName evidence="1">Uncharacterized protein</fullName>
    </submittedName>
</protein>
<dbReference type="AlphaFoldDB" id="A0A392STC8"/>
<feature type="non-terminal residue" evidence="1">
    <location>
        <position position="70"/>
    </location>
</feature>
<dbReference type="EMBL" id="LXQA010430067">
    <property type="protein sequence ID" value="MCI51315.1"/>
    <property type="molecule type" value="Genomic_DNA"/>
</dbReference>
<dbReference type="Proteomes" id="UP000265520">
    <property type="component" value="Unassembled WGS sequence"/>
</dbReference>
<name>A0A392STC8_9FABA</name>